<protein>
    <recommendedName>
        <fullName evidence="1">Putative membrane protein insertion efficiency factor</fullName>
    </recommendedName>
</protein>
<dbReference type="PANTHER" id="PTHR33383:SF1">
    <property type="entry name" value="MEMBRANE PROTEIN INSERTION EFFICIENCY FACTOR-RELATED"/>
    <property type="match status" value="1"/>
</dbReference>
<dbReference type="InterPro" id="IPR002696">
    <property type="entry name" value="Membr_insert_effic_factor_YidD"/>
</dbReference>
<keyword evidence="1" id="KW-1003">Cell membrane</keyword>
<dbReference type="PATRIC" id="fig|1653476.3.peg.1883"/>
<sequence>MLKKLLLKAIEVYQWGISPFFSIHLGIHCRYYPSCSEYTKIVISEWGILKGSWFALKRFLRCNPLFKGGVDFPPRKNFQKEF</sequence>
<reference evidence="3" key="2">
    <citation type="journal article" date="2016" name="Int. J. Syst. Evol. Microbiol.">
        <title>Caldimicrobium thiodismutans sp. nov., a sulfur-disproportionating bacterium isolated from a hot spring.</title>
        <authorList>
            <person name="Kojima H."/>
            <person name="Umezawa K."/>
            <person name="Fukui M."/>
        </authorList>
    </citation>
    <scope>NUCLEOTIDE SEQUENCE [LARGE SCALE GENOMIC DNA]</scope>
    <source>
        <strain evidence="3">TF1</strain>
    </source>
</reference>
<dbReference type="RefSeq" id="WP_193392859.1">
    <property type="nucleotide sequence ID" value="NZ_AP014945.1"/>
</dbReference>
<proteinExistence type="inferred from homology"/>
<dbReference type="EMBL" id="AP014945">
    <property type="protein sequence ID" value="BAU24166.1"/>
    <property type="molecule type" value="Genomic_DNA"/>
</dbReference>
<name>A0A0U4N4F4_9BACT</name>
<dbReference type="Pfam" id="PF01809">
    <property type="entry name" value="YidD"/>
    <property type="match status" value="1"/>
</dbReference>
<dbReference type="GO" id="GO:0005886">
    <property type="term" value="C:plasma membrane"/>
    <property type="evidence" value="ECO:0007669"/>
    <property type="project" value="UniProtKB-SubCell"/>
</dbReference>
<organism evidence="2 3">
    <name type="scientific">Caldimicrobium thiodismutans</name>
    <dbReference type="NCBI Taxonomy" id="1653476"/>
    <lineage>
        <taxon>Bacteria</taxon>
        <taxon>Pseudomonadati</taxon>
        <taxon>Thermodesulfobacteriota</taxon>
        <taxon>Thermodesulfobacteria</taxon>
        <taxon>Thermodesulfobacteriales</taxon>
        <taxon>Thermodesulfobacteriaceae</taxon>
        <taxon>Caldimicrobium</taxon>
    </lineage>
</organism>
<evidence type="ECO:0000313" key="2">
    <source>
        <dbReference type="EMBL" id="BAU24166.1"/>
    </source>
</evidence>
<comment type="subcellular location">
    <subcellularLocation>
        <location evidence="1">Cell membrane</location>
        <topology evidence="1">Peripheral membrane protein</topology>
        <orientation evidence="1">Cytoplasmic side</orientation>
    </subcellularLocation>
</comment>
<dbReference type="HAMAP" id="MF_00386">
    <property type="entry name" value="UPF0161_YidD"/>
    <property type="match status" value="1"/>
</dbReference>
<dbReference type="KEGG" id="cthi:THC_1807"/>
<gene>
    <name evidence="2" type="ORF">THC_1807</name>
</gene>
<evidence type="ECO:0000256" key="1">
    <source>
        <dbReference type="HAMAP-Rule" id="MF_00386"/>
    </source>
</evidence>
<dbReference type="PANTHER" id="PTHR33383">
    <property type="entry name" value="MEMBRANE PROTEIN INSERTION EFFICIENCY FACTOR-RELATED"/>
    <property type="match status" value="1"/>
</dbReference>
<keyword evidence="3" id="KW-1185">Reference proteome</keyword>
<dbReference type="SMART" id="SM01234">
    <property type="entry name" value="Haemolytic"/>
    <property type="match status" value="1"/>
</dbReference>
<comment type="similarity">
    <text evidence="1">Belongs to the UPF0161 family.</text>
</comment>
<dbReference type="AlphaFoldDB" id="A0A0U4N4F4"/>
<accession>A0A0U4N4F4</accession>
<evidence type="ECO:0000313" key="3">
    <source>
        <dbReference type="Proteomes" id="UP000068196"/>
    </source>
</evidence>
<reference evidence="2 3" key="1">
    <citation type="journal article" date="2016" name="Int. J. Syst. Evol. Microbiol.">
        <title>Caldimicrobium thiodismutans sp. nov., a sulfur-disproportionating bacterium isolated from a hot spring, and emended description of the genus Caldimicrobium.</title>
        <authorList>
            <person name="Kojima H."/>
            <person name="Umezawa K."/>
            <person name="Fukui M."/>
        </authorList>
    </citation>
    <scope>NUCLEOTIDE SEQUENCE [LARGE SCALE GENOMIC DNA]</scope>
    <source>
        <strain evidence="2 3">TF1</strain>
    </source>
</reference>
<dbReference type="Proteomes" id="UP000068196">
    <property type="component" value="Chromosome"/>
</dbReference>
<dbReference type="STRING" id="1653476.THC_1807"/>
<comment type="function">
    <text evidence="1">Could be involved in insertion of integral membrane proteins into the membrane.</text>
</comment>
<keyword evidence="1" id="KW-0472">Membrane</keyword>
<dbReference type="NCBIfam" id="TIGR00278">
    <property type="entry name" value="membrane protein insertion efficiency factor YidD"/>
    <property type="match status" value="1"/>
</dbReference>